<dbReference type="Proteomes" id="UP000078540">
    <property type="component" value="Unassembled WGS sequence"/>
</dbReference>
<feature type="domain" description="C2H2-type" evidence="6">
    <location>
        <begin position="11"/>
        <end position="38"/>
    </location>
</feature>
<organism evidence="7 8">
    <name type="scientific">Atta colombica</name>
    <dbReference type="NCBI Taxonomy" id="520822"/>
    <lineage>
        <taxon>Eukaryota</taxon>
        <taxon>Metazoa</taxon>
        <taxon>Ecdysozoa</taxon>
        <taxon>Arthropoda</taxon>
        <taxon>Hexapoda</taxon>
        <taxon>Insecta</taxon>
        <taxon>Pterygota</taxon>
        <taxon>Neoptera</taxon>
        <taxon>Endopterygota</taxon>
        <taxon>Hymenoptera</taxon>
        <taxon>Apocrita</taxon>
        <taxon>Aculeata</taxon>
        <taxon>Formicoidea</taxon>
        <taxon>Formicidae</taxon>
        <taxon>Myrmicinae</taxon>
        <taxon>Atta</taxon>
    </lineage>
</organism>
<dbReference type="SUPFAM" id="SSF57667">
    <property type="entry name" value="beta-beta-alpha zinc fingers"/>
    <property type="match status" value="3"/>
</dbReference>
<dbReference type="SMART" id="SM00355">
    <property type="entry name" value="ZnF_C2H2"/>
    <property type="match status" value="6"/>
</dbReference>
<dbReference type="GO" id="GO:0000981">
    <property type="term" value="F:DNA-binding transcription factor activity, RNA polymerase II-specific"/>
    <property type="evidence" value="ECO:0007669"/>
    <property type="project" value="TreeGrafter"/>
</dbReference>
<evidence type="ECO:0000256" key="5">
    <source>
        <dbReference type="PROSITE-ProRule" id="PRU00042"/>
    </source>
</evidence>
<dbReference type="Pfam" id="PF00096">
    <property type="entry name" value="zf-C2H2"/>
    <property type="match status" value="1"/>
</dbReference>
<evidence type="ECO:0000313" key="8">
    <source>
        <dbReference type="Proteomes" id="UP000078540"/>
    </source>
</evidence>
<dbReference type="EMBL" id="KQ976409">
    <property type="protein sequence ID" value="KYM90916.1"/>
    <property type="molecule type" value="Genomic_DNA"/>
</dbReference>
<feature type="domain" description="C2H2-type" evidence="6">
    <location>
        <begin position="89"/>
        <end position="109"/>
    </location>
</feature>
<dbReference type="GO" id="GO:0008270">
    <property type="term" value="F:zinc ion binding"/>
    <property type="evidence" value="ECO:0007669"/>
    <property type="project" value="UniProtKB-KW"/>
</dbReference>
<keyword evidence="3 5" id="KW-0863">Zinc-finger</keyword>
<proteinExistence type="predicted"/>
<sequence length="256" mass="30566">MTDYYKRLGRHFCSKCGKEYKWMQSLVRHEREECGKDPQYSCYICGAKIRHKWVLKKHMVNVHHKILRQSNDDGSYRLQNYHRRYRGKYTCDVCGKEYTWKPSLTRHKREDCAYLRKTWICFQCGKRYLWRGSLKNHIRVECGKEPAFKCLLAQMLMSQDNNEWTQRRASGSSYKMSRVSIRKKSVGDAKYECSRCGKTYKATTSLSRHKRLECGVVPCEVCPICGRRFKHRFVLNAHIVGCERRMNQTIQKKDFD</sequence>
<dbReference type="STRING" id="520822.A0A195BUP5"/>
<feature type="domain" description="C2H2-type" evidence="6">
    <location>
        <begin position="119"/>
        <end position="146"/>
    </location>
</feature>
<dbReference type="PANTHER" id="PTHR24409">
    <property type="entry name" value="ZINC FINGER PROTEIN 142"/>
    <property type="match status" value="1"/>
</dbReference>
<evidence type="ECO:0000313" key="7">
    <source>
        <dbReference type="EMBL" id="KYM90916.1"/>
    </source>
</evidence>
<keyword evidence="8" id="KW-1185">Reference proteome</keyword>
<feature type="domain" description="C2H2-type" evidence="6">
    <location>
        <begin position="191"/>
        <end position="218"/>
    </location>
</feature>
<evidence type="ECO:0000259" key="6">
    <source>
        <dbReference type="PROSITE" id="PS50157"/>
    </source>
</evidence>
<evidence type="ECO:0000256" key="3">
    <source>
        <dbReference type="ARBA" id="ARBA00022771"/>
    </source>
</evidence>
<dbReference type="PROSITE" id="PS50157">
    <property type="entry name" value="ZINC_FINGER_C2H2_2"/>
    <property type="match status" value="4"/>
</dbReference>
<evidence type="ECO:0000256" key="2">
    <source>
        <dbReference type="ARBA" id="ARBA00022737"/>
    </source>
</evidence>
<evidence type="ECO:0000256" key="4">
    <source>
        <dbReference type="ARBA" id="ARBA00022833"/>
    </source>
</evidence>
<dbReference type="Gene3D" id="3.30.160.60">
    <property type="entry name" value="Classic Zinc Finger"/>
    <property type="match status" value="3"/>
</dbReference>
<keyword evidence="1" id="KW-0479">Metal-binding</keyword>
<evidence type="ECO:0000256" key="1">
    <source>
        <dbReference type="ARBA" id="ARBA00022723"/>
    </source>
</evidence>
<reference evidence="7 8" key="1">
    <citation type="submission" date="2015-09" db="EMBL/GenBank/DDBJ databases">
        <title>Atta colombica WGS genome.</title>
        <authorList>
            <person name="Nygaard S."/>
            <person name="Hu H."/>
            <person name="Boomsma J."/>
            <person name="Zhang G."/>
        </authorList>
    </citation>
    <scope>NUCLEOTIDE SEQUENCE [LARGE SCALE GENOMIC DNA]</scope>
    <source>
        <strain evidence="7">Treedump-2</strain>
        <tissue evidence="7">Whole body</tissue>
    </source>
</reference>
<keyword evidence="2" id="KW-0677">Repeat</keyword>
<protein>
    <recommendedName>
        <fullName evidence="6">C2H2-type domain-containing protein</fullName>
    </recommendedName>
</protein>
<name>A0A195BUP5_9HYME</name>
<dbReference type="InterPro" id="IPR013087">
    <property type="entry name" value="Znf_C2H2_type"/>
</dbReference>
<gene>
    <name evidence="7" type="ORF">ALC53_01682</name>
</gene>
<accession>A0A195BUP5</accession>
<dbReference type="GO" id="GO:0000977">
    <property type="term" value="F:RNA polymerase II transcription regulatory region sequence-specific DNA binding"/>
    <property type="evidence" value="ECO:0007669"/>
    <property type="project" value="TreeGrafter"/>
</dbReference>
<dbReference type="PANTHER" id="PTHR24409:SF295">
    <property type="entry name" value="AZ2-RELATED"/>
    <property type="match status" value="1"/>
</dbReference>
<keyword evidence="4" id="KW-0862">Zinc</keyword>
<dbReference type="InterPro" id="IPR036236">
    <property type="entry name" value="Znf_C2H2_sf"/>
</dbReference>
<dbReference type="GO" id="GO:0005634">
    <property type="term" value="C:nucleus"/>
    <property type="evidence" value="ECO:0007669"/>
    <property type="project" value="TreeGrafter"/>
</dbReference>
<dbReference type="AlphaFoldDB" id="A0A195BUP5"/>